<reference evidence="1 2" key="1">
    <citation type="submission" date="2019-05" db="EMBL/GenBank/DDBJ databases">
        <title>Another draft genome of Portunus trituberculatus and its Hox gene families provides insights of decapod evolution.</title>
        <authorList>
            <person name="Jeong J.-H."/>
            <person name="Song I."/>
            <person name="Kim S."/>
            <person name="Choi T."/>
            <person name="Kim D."/>
            <person name="Ryu S."/>
            <person name="Kim W."/>
        </authorList>
    </citation>
    <scope>NUCLEOTIDE SEQUENCE [LARGE SCALE GENOMIC DNA]</scope>
    <source>
        <tissue evidence="1">Muscle</tissue>
    </source>
</reference>
<dbReference type="EMBL" id="VSRR010003457">
    <property type="protein sequence ID" value="MPC36239.1"/>
    <property type="molecule type" value="Genomic_DNA"/>
</dbReference>
<dbReference type="AlphaFoldDB" id="A0A5B7ET30"/>
<protein>
    <submittedName>
        <fullName evidence="1">Uncharacterized protein</fullName>
    </submittedName>
</protein>
<keyword evidence="2" id="KW-1185">Reference proteome</keyword>
<comment type="caution">
    <text evidence="1">The sequence shown here is derived from an EMBL/GenBank/DDBJ whole genome shotgun (WGS) entry which is preliminary data.</text>
</comment>
<sequence length="48" mass="5577">MFCNNFITQCIPLFNCSMRKTAFSKILHTLPHSNLLYMSTCPSSFFCH</sequence>
<accession>A0A5B7ET30</accession>
<dbReference type="Proteomes" id="UP000324222">
    <property type="component" value="Unassembled WGS sequence"/>
</dbReference>
<evidence type="ECO:0000313" key="2">
    <source>
        <dbReference type="Proteomes" id="UP000324222"/>
    </source>
</evidence>
<organism evidence="1 2">
    <name type="scientific">Portunus trituberculatus</name>
    <name type="common">Swimming crab</name>
    <name type="synonym">Neptunus trituberculatus</name>
    <dbReference type="NCBI Taxonomy" id="210409"/>
    <lineage>
        <taxon>Eukaryota</taxon>
        <taxon>Metazoa</taxon>
        <taxon>Ecdysozoa</taxon>
        <taxon>Arthropoda</taxon>
        <taxon>Crustacea</taxon>
        <taxon>Multicrustacea</taxon>
        <taxon>Malacostraca</taxon>
        <taxon>Eumalacostraca</taxon>
        <taxon>Eucarida</taxon>
        <taxon>Decapoda</taxon>
        <taxon>Pleocyemata</taxon>
        <taxon>Brachyura</taxon>
        <taxon>Eubrachyura</taxon>
        <taxon>Portunoidea</taxon>
        <taxon>Portunidae</taxon>
        <taxon>Portuninae</taxon>
        <taxon>Portunus</taxon>
    </lineage>
</organism>
<gene>
    <name evidence="1" type="ORF">E2C01_029688</name>
</gene>
<proteinExistence type="predicted"/>
<name>A0A5B7ET30_PORTR</name>
<evidence type="ECO:0000313" key="1">
    <source>
        <dbReference type="EMBL" id="MPC36239.1"/>
    </source>
</evidence>